<dbReference type="Proteomes" id="UP000701801">
    <property type="component" value="Unassembled WGS sequence"/>
</dbReference>
<dbReference type="Pfam" id="PF09351">
    <property type="entry name" value="DUF1993"/>
    <property type="match status" value="1"/>
</dbReference>
<reference evidence="1" key="1">
    <citation type="submission" date="2021-07" db="EMBL/GenBank/DDBJ databases">
        <authorList>
            <person name="Durling M."/>
        </authorList>
    </citation>
    <scope>NUCLEOTIDE SEQUENCE</scope>
</reference>
<dbReference type="OrthoDB" id="3724345at2759"/>
<sequence>MPFSLYDITVPVFIRDLNILQNILKRGIEHASTTSSEQTLLDSRLIADMEAFPYQIQRLSDCVKGLAVRMGGVAPQAWADEEKTLAELQERVQKTIGILETVDPKSMDGKEDLKIEIGPYKFTGTTYVQQFVIPNFYFHHVMTYALLRKEGVQIGKRNYLGHVV</sequence>
<accession>A0A9N9LSU4</accession>
<dbReference type="Gene3D" id="1.20.120.450">
    <property type="entry name" value="dinb family like domain"/>
    <property type="match status" value="1"/>
</dbReference>
<dbReference type="SUPFAM" id="SSF109854">
    <property type="entry name" value="DinB/YfiT-like putative metalloenzymes"/>
    <property type="match status" value="1"/>
</dbReference>
<evidence type="ECO:0000313" key="1">
    <source>
        <dbReference type="EMBL" id="CAG8980063.1"/>
    </source>
</evidence>
<gene>
    <name evidence="1" type="ORF">HYALB_00013388</name>
</gene>
<comment type="caution">
    <text evidence="1">The sequence shown here is derived from an EMBL/GenBank/DDBJ whole genome shotgun (WGS) entry which is preliminary data.</text>
</comment>
<protein>
    <recommendedName>
        <fullName evidence="3">DUF1993 domain-containing protein</fullName>
    </recommendedName>
</protein>
<dbReference type="InterPro" id="IPR034660">
    <property type="entry name" value="DinB/YfiT-like"/>
</dbReference>
<evidence type="ECO:0000313" key="2">
    <source>
        <dbReference type="Proteomes" id="UP000701801"/>
    </source>
</evidence>
<dbReference type="InterPro" id="IPR018531">
    <property type="entry name" value="DUF1993"/>
</dbReference>
<keyword evidence="2" id="KW-1185">Reference proteome</keyword>
<organism evidence="1 2">
    <name type="scientific">Hymenoscyphus albidus</name>
    <dbReference type="NCBI Taxonomy" id="595503"/>
    <lineage>
        <taxon>Eukaryota</taxon>
        <taxon>Fungi</taxon>
        <taxon>Dikarya</taxon>
        <taxon>Ascomycota</taxon>
        <taxon>Pezizomycotina</taxon>
        <taxon>Leotiomycetes</taxon>
        <taxon>Helotiales</taxon>
        <taxon>Helotiaceae</taxon>
        <taxon>Hymenoscyphus</taxon>
    </lineage>
</organism>
<dbReference type="PANTHER" id="PTHR36922:SF1">
    <property type="entry name" value="DUF1993 DOMAIN-CONTAINING PROTEIN"/>
    <property type="match status" value="1"/>
</dbReference>
<dbReference type="PANTHER" id="PTHR36922">
    <property type="entry name" value="BLL2446 PROTEIN"/>
    <property type="match status" value="1"/>
</dbReference>
<dbReference type="EMBL" id="CAJVRM010000353">
    <property type="protein sequence ID" value="CAG8980063.1"/>
    <property type="molecule type" value="Genomic_DNA"/>
</dbReference>
<evidence type="ECO:0008006" key="3">
    <source>
        <dbReference type="Google" id="ProtNLM"/>
    </source>
</evidence>
<proteinExistence type="predicted"/>
<name>A0A9N9LSU4_9HELO</name>
<dbReference type="AlphaFoldDB" id="A0A9N9LSU4"/>